<sequence length="292" mass="32326">MTATIDTSTAQIAEPFSLQLTIDVPKDILVTLPQNQTTLGTFNVLEVTDATDIPTPNGRQWVRRYRLESLIPGEHSIPAIDIAYADRRTAPSTSDIVRSPAMSVTISSVLEGTPDPLKFRDIKDVVDLPAVQAPNHWQFYCSVGTAACFALVGLAVWAWPNRNSLATPKERALTQLADLKHSGLLEAGYIQLYYLRLTNIVRHFIEDQYEIAAPKLTTDEFLAKAVTSSQVNDQQRGQLRAFLTLADLVKFAQFEPGCEDADRALERAEQFVRQSAKLPISDTLPAATKEND</sequence>
<evidence type="ECO:0008006" key="3">
    <source>
        <dbReference type="Google" id="ProtNLM"/>
    </source>
</evidence>
<dbReference type="AlphaFoldDB" id="A0A2S8G4L9"/>
<proteinExistence type="predicted"/>
<evidence type="ECO:0000313" key="1">
    <source>
        <dbReference type="EMBL" id="PQO39396.1"/>
    </source>
</evidence>
<dbReference type="EMBL" id="PUIA01000016">
    <property type="protein sequence ID" value="PQO39396.1"/>
    <property type="molecule type" value="Genomic_DNA"/>
</dbReference>
<organism evidence="1 2">
    <name type="scientific">Blastopirellula marina</name>
    <dbReference type="NCBI Taxonomy" id="124"/>
    <lineage>
        <taxon>Bacteria</taxon>
        <taxon>Pseudomonadati</taxon>
        <taxon>Planctomycetota</taxon>
        <taxon>Planctomycetia</taxon>
        <taxon>Pirellulales</taxon>
        <taxon>Pirellulaceae</taxon>
        <taxon>Blastopirellula</taxon>
    </lineage>
</organism>
<reference evidence="1 2" key="1">
    <citation type="submission" date="2018-02" db="EMBL/GenBank/DDBJ databases">
        <title>Comparative genomes isolates from brazilian mangrove.</title>
        <authorList>
            <person name="Araujo J.E."/>
            <person name="Taketani R.G."/>
            <person name="Silva M.C.P."/>
            <person name="Loureco M.V."/>
            <person name="Andreote F.D."/>
        </authorList>
    </citation>
    <scope>NUCLEOTIDE SEQUENCE [LARGE SCALE GENOMIC DNA]</scope>
    <source>
        <strain evidence="1 2">HEX-2 MGV</strain>
    </source>
</reference>
<dbReference type="Proteomes" id="UP000240009">
    <property type="component" value="Unassembled WGS sequence"/>
</dbReference>
<evidence type="ECO:0000313" key="2">
    <source>
        <dbReference type="Proteomes" id="UP000240009"/>
    </source>
</evidence>
<protein>
    <recommendedName>
        <fullName evidence="3">Protein BatD</fullName>
    </recommendedName>
</protein>
<comment type="caution">
    <text evidence="1">The sequence shown here is derived from an EMBL/GenBank/DDBJ whole genome shotgun (WGS) entry which is preliminary data.</text>
</comment>
<accession>A0A2S8G4L9</accession>
<gene>
    <name evidence="1" type="ORF">C5Y96_05965</name>
</gene>
<name>A0A2S8G4L9_9BACT</name>